<evidence type="ECO:0000256" key="6">
    <source>
        <dbReference type="ARBA" id="ARBA00022741"/>
    </source>
</evidence>
<keyword evidence="6" id="KW-0547">Nucleotide-binding</keyword>
<evidence type="ECO:0000256" key="2">
    <source>
        <dbReference type="ARBA" id="ARBA00005417"/>
    </source>
</evidence>
<dbReference type="GO" id="GO:0015833">
    <property type="term" value="P:peptide transport"/>
    <property type="evidence" value="ECO:0007669"/>
    <property type="project" value="InterPro"/>
</dbReference>
<name>A0A6B1D432_9CHLR</name>
<accession>A0A6B1D432</accession>
<dbReference type="Gene3D" id="3.40.50.300">
    <property type="entry name" value="P-loop containing nucleotide triphosphate hydrolases"/>
    <property type="match status" value="1"/>
</dbReference>
<gene>
    <name evidence="11" type="ORF">F4X14_04900</name>
</gene>
<dbReference type="FunFam" id="3.40.50.300:FF:000016">
    <property type="entry name" value="Oligopeptide ABC transporter ATP-binding component"/>
    <property type="match status" value="1"/>
</dbReference>
<dbReference type="PANTHER" id="PTHR43297">
    <property type="entry name" value="OLIGOPEPTIDE TRANSPORT ATP-BINDING PROTEIN APPD"/>
    <property type="match status" value="1"/>
</dbReference>
<keyword evidence="4" id="KW-1003">Cell membrane</keyword>
<evidence type="ECO:0000259" key="10">
    <source>
        <dbReference type="PROSITE" id="PS50893"/>
    </source>
</evidence>
<keyword evidence="7 11" id="KW-0067">ATP-binding</keyword>
<comment type="subcellular location">
    <subcellularLocation>
        <location evidence="1">Cell membrane</location>
        <topology evidence="1">Peripheral membrane protein</topology>
    </subcellularLocation>
</comment>
<dbReference type="GO" id="GO:0005886">
    <property type="term" value="C:plasma membrane"/>
    <property type="evidence" value="ECO:0007669"/>
    <property type="project" value="UniProtKB-SubCell"/>
</dbReference>
<dbReference type="GO" id="GO:0016887">
    <property type="term" value="F:ATP hydrolysis activity"/>
    <property type="evidence" value="ECO:0007669"/>
    <property type="project" value="InterPro"/>
</dbReference>
<keyword evidence="9" id="KW-0472">Membrane</keyword>
<protein>
    <submittedName>
        <fullName evidence="11">ABC transporter ATP-binding protein</fullName>
    </submittedName>
</protein>
<dbReference type="EMBL" id="VXMH01000023">
    <property type="protein sequence ID" value="MYC94289.1"/>
    <property type="molecule type" value="Genomic_DNA"/>
</dbReference>
<sequence>MIEVRNSDTLLEVRGLHTYFYTYEGVVKAVNSVSYKLNRGEITGLVGESGSGKSVTAQSIIRLVKAPGRIVEGEVWLDGQDLMSCSEAEMQTVRGRKISMIFQEPRAALNPLFTVGDQISRVIQLREGCSRSVAENQAVEMMRAVEIADPDRRASAYPHELSGGMCQRVMVAMALSANPLLLIADEPTTGLDVTVQAQVLDLIRLRVKSAGSACLFITHDLGVVAELCERVIVMYAGRVVEQGPVAEIFSNPRHPYTQGLIASTLRVDIDKPISTIPGTVPDAVHLPSGCTFHPRCPFAEELCQQEEPQMVEAGRDHTTRCHIVSGRIEREMLEEAWTLETA</sequence>
<organism evidence="11">
    <name type="scientific">Caldilineaceae bacterium SB0661_bin_32</name>
    <dbReference type="NCBI Taxonomy" id="2605255"/>
    <lineage>
        <taxon>Bacteria</taxon>
        <taxon>Bacillati</taxon>
        <taxon>Chloroflexota</taxon>
        <taxon>Caldilineae</taxon>
        <taxon>Caldilineales</taxon>
        <taxon>Caldilineaceae</taxon>
    </lineage>
</organism>
<dbReference type="CDD" id="cd03257">
    <property type="entry name" value="ABC_NikE_OppD_transporters"/>
    <property type="match status" value="1"/>
</dbReference>
<feature type="domain" description="ABC transporter" evidence="10">
    <location>
        <begin position="13"/>
        <end position="261"/>
    </location>
</feature>
<dbReference type="InterPro" id="IPR013563">
    <property type="entry name" value="Oligopep_ABC_C"/>
</dbReference>
<evidence type="ECO:0000256" key="8">
    <source>
        <dbReference type="ARBA" id="ARBA00022967"/>
    </source>
</evidence>
<comment type="caution">
    <text evidence="11">The sequence shown here is derived from an EMBL/GenBank/DDBJ whole genome shotgun (WGS) entry which is preliminary data.</text>
</comment>
<dbReference type="PROSITE" id="PS00211">
    <property type="entry name" value="ABC_TRANSPORTER_1"/>
    <property type="match status" value="1"/>
</dbReference>
<dbReference type="AlphaFoldDB" id="A0A6B1D432"/>
<comment type="similarity">
    <text evidence="2">Belongs to the ABC transporter superfamily.</text>
</comment>
<evidence type="ECO:0000256" key="1">
    <source>
        <dbReference type="ARBA" id="ARBA00004202"/>
    </source>
</evidence>
<dbReference type="Pfam" id="PF00005">
    <property type="entry name" value="ABC_tran"/>
    <property type="match status" value="1"/>
</dbReference>
<evidence type="ECO:0000256" key="4">
    <source>
        <dbReference type="ARBA" id="ARBA00022475"/>
    </source>
</evidence>
<keyword evidence="8" id="KW-1278">Translocase</keyword>
<reference evidence="11" key="1">
    <citation type="submission" date="2019-09" db="EMBL/GenBank/DDBJ databases">
        <title>Characterisation of the sponge microbiome using genome-centric metagenomics.</title>
        <authorList>
            <person name="Engelberts J.P."/>
            <person name="Robbins S.J."/>
            <person name="De Goeij J.M."/>
            <person name="Aranda M."/>
            <person name="Bell S.C."/>
            <person name="Webster N.S."/>
        </authorList>
    </citation>
    <scope>NUCLEOTIDE SEQUENCE</scope>
    <source>
        <strain evidence="11">SB0661_bin_32</strain>
    </source>
</reference>
<evidence type="ECO:0000256" key="5">
    <source>
        <dbReference type="ARBA" id="ARBA00022519"/>
    </source>
</evidence>
<dbReference type="InterPro" id="IPR003593">
    <property type="entry name" value="AAA+_ATPase"/>
</dbReference>
<dbReference type="InterPro" id="IPR050388">
    <property type="entry name" value="ABC_Ni/Peptide_Import"/>
</dbReference>
<dbReference type="NCBIfam" id="TIGR01727">
    <property type="entry name" value="oligo_HPY"/>
    <property type="match status" value="1"/>
</dbReference>
<evidence type="ECO:0000256" key="3">
    <source>
        <dbReference type="ARBA" id="ARBA00022448"/>
    </source>
</evidence>
<dbReference type="InterPro" id="IPR027417">
    <property type="entry name" value="P-loop_NTPase"/>
</dbReference>
<dbReference type="PROSITE" id="PS50893">
    <property type="entry name" value="ABC_TRANSPORTER_2"/>
    <property type="match status" value="1"/>
</dbReference>
<dbReference type="InterPro" id="IPR017871">
    <property type="entry name" value="ABC_transporter-like_CS"/>
</dbReference>
<proteinExistence type="inferred from homology"/>
<evidence type="ECO:0000256" key="9">
    <source>
        <dbReference type="ARBA" id="ARBA00023136"/>
    </source>
</evidence>
<dbReference type="GO" id="GO:0005524">
    <property type="term" value="F:ATP binding"/>
    <property type="evidence" value="ECO:0007669"/>
    <property type="project" value="UniProtKB-KW"/>
</dbReference>
<dbReference type="InterPro" id="IPR003439">
    <property type="entry name" value="ABC_transporter-like_ATP-bd"/>
</dbReference>
<keyword evidence="5" id="KW-0997">Cell inner membrane</keyword>
<evidence type="ECO:0000256" key="7">
    <source>
        <dbReference type="ARBA" id="ARBA00022840"/>
    </source>
</evidence>
<dbReference type="PANTHER" id="PTHR43297:SF14">
    <property type="entry name" value="ATPASE AAA-TYPE CORE DOMAIN-CONTAINING PROTEIN"/>
    <property type="match status" value="1"/>
</dbReference>
<keyword evidence="3" id="KW-0813">Transport</keyword>
<evidence type="ECO:0000313" key="11">
    <source>
        <dbReference type="EMBL" id="MYC94289.1"/>
    </source>
</evidence>
<dbReference type="SMART" id="SM00382">
    <property type="entry name" value="AAA"/>
    <property type="match status" value="1"/>
</dbReference>
<dbReference type="SUPFAM" id="SSF52540">
    <property type="entry name" value="P-loop containing nucleoside triphosphate hydrolases"/>
    <property type="match status" value="1"/>
</dbReference>
<dbReference type="Pfam" id="PF08352">
    <property type="entry name" value="oligo_HPY"/>
    <property type="match status" value="1"/>
</dbReference>